<accession>A0A8S1RBW1</accession>
<dbReference type="Proteomes" id="UP000692954">
    <property type="component" value="Unassembled WGS sequence"/>
</dbReference>
<keyword evidence="2" id="KW-1185">Reference proteome</keyword>
<reference evidence="1" key="1">
    <citation type="submission" date="2021-01" db="EMBL/GenBank/DDBJ databases">
        <authorList>
            <consortium name="Genoscope - CEA"/>
            <person name="William W."/>
        </authorList>
    </citation>
    <scope>NUCLEOTIDE SEQUENCE</scope>
</reference>
<gene>
    <name evidence="1" type="ORF">PSON_ATCC_30995.1.T1590003</name>
</gene>
<proteinExistence type="predicted"/>
<dbReference type="AlphaFoldDB" id="A0A8S1RBW1"/>
<comment type="caution">
    <text evidence="1">The sequence shown here is derived from an EMBL/GenBank/DDBJ whole genome shotgun (WGS) entry which is preliminary data.</text>
</comment>
<dbReference type="EMBL" id="CAJJDN010000159">
    <property type="protein sequence ID" value="CAD8125408.1"/>
    <property type="molecule type" value="Genomic_DNA"/>
</dbReference>
<protein>
    <submittedName>
        <fullName evidence="1">Uncharacterized protein</fullName>
    </submittedName>
</protein>
<name>A0A8S1RBW1_9CILI</name>
<organism evidence="1 2">
    <name type="scientific">Paramecium sonneborni</name>
    <dbReference type="NCBI Taxonomy" id="65129"/>
    <lineage>
        <taxon>Eukaryota</taxon>
        <taxon>Sar</taxon>
        <taxon>Alveolata</taxon>
        <taxon>Ciliophora</taxon>
        <taxon>Intramacronucleata</taxon>
        <taxon>Oligohymenophorea</taxon>
        <taxon>Peniculida</taxon>
        <taxon>Parameciidae</taxon>
        <taxon>Paramecium</taxon>
    </lineage>
</organism>
<evidence type="ECO:0000313" key="1">
    <source>
        <dbReference type="EMBL" id="CAD8125408.1"/>
    </source>
</evidence>
<sequence>MLFLNLFHRFCFQMIPNFSDLNFSSWFMKCFFKSIFDCLIIVSISLDKNSFSNSHKLLNQRSPPIHYLHDLYIDFIFQNIKFVIKLCKLSIVKIKIFHLSTLSFLKWNNLQIYRFLSKYNKLDFKINRKIVF</sequence>
<evidence type="ECO:0000313" key="2">
    <source>
        <dbReference type="Proteomes" id="UP000692954"/>
    </source>
</evidence>